<dbReference type="RefSeq" id="WP_215607671.1">
    <property type="nucleotide sequence ID" value="NZ_JADOES010000005.1"/>
</dbReference>
<reference evidence="2" key="2">
    <citation type="journal article" date="2021" name="Mar. Drugs">
        <title>Genome Reduction and Secondary Metabolism of the Marine Sponge-Associated Cyanobacterium Leptothoe.</title>
        <authorList>
            <person name="Konstantinou D."/>
            <person name="Popin R.V."/>
            <person name="Fewer D.P."/>
            <person name="Sivonen K."/>
            <person name="Gkelis S."/>
        </authorList>
    </citation>
    <scope>NUCLEOTIDE SEQUENCE</scope>
    <source>
        <strain evidence="2">TAU-MAC 1115</strain>
    </source>
</reference>
<protein>
    <submittedName>
        <fullName evidence="2">Uncharacterized protein</fullName>
    </submittedName>
</protein>
<evidence type="ECO:0000256" key="1">
    <source>
        <dbReference type="SAM" id="MobiDB-lite"/>
    </source>
</evidence>
<dbReference type="Proteomes" id="UP000717364">
    <property type="component" value="Unassembled WGS sequence"/>
</dbReference>
<feature type="region of interest" description="Disordered" evidence="1">
    <location>
        <begin position="223"/>
        <end position="269"/>
    </location>
</feature>
<comment type="caution">
    <text evidence="2">The sequence shown here is derived from an EMBL/GenBank/DDBJ whole genome shotgun (WGS) entry which is preliminary data.</text>
</comment>
<feature type="compositionally biased region" description="Low complexity" evidence="1">
    <location>
        <begin position="237"/>
        <end position="251"/>
    </location>
</feature>
<name>A0A947DCG6_9CYAN</name>
<organism evidence="2 3">
    <name type="scientific">Leptothoe spongobia TAU-MAC 1115</name>
    <dbReference type="NCBI Taxonomy" id="1967444"/>
    <lineage>
        <taxon>Bacteria</taxon>
        <taxon>Bacillati</taxon>
        <taxon>Cyanobacteriota</taxon>
        <taxon>Cyanophyceae</taxon>
        <taxon>Nodosilineales</taxon>
        <taxon>Cymatolegaceae</taxon>
        <taxon>Leptothoe</taxon>
        <taxon>Leptothoe spongobia</taxon>
    </lineage>
</organism>
<keyword evidence="3" id="KW-1185">Reference proteome</keyword>
<feature type="compositionally biased region" description="Polar residues" evidence="1">
    <location>
        <begin position="252"/>
        <end position="261"/>
    </location>
</feature>
<proteinExistence type="predicted"/>
<feature type="region of interest" description="Disordered" evidence="1">
    <location>
        <begin position="174"/>
        <end position="211"/>
    </location>
</feature>
<feature type="region of interest" description="Disordered" evidence="1">
    <location>
        <begin position="93"/>
        <end position="126"/>
    </location>
</feature>
<evidence type="ECO:0000313" key="2">
    <source>
        <dbReference type="EMBL" id="MBT9314600.1"/>
    </source>
</evidence>
<feature type="region of interest" description="Disordered" evidence="1">
    <location>
        <begin position="31"/>
        <end position="55"/>
    </location>
</feature>
<reference evidence="2" key="1">
    <citation type="submission" date="2020-11" db="EMBL/GenBank/DDBJ databases">
        <authorList>
            <person name="Konstantinou D."/>
            <person name="Gkelis S."/>
            <person name="Popin R."/>
            <person name="Fewer D."/>
            <person name="Sivonen K."/>
        </authorList>
    </citation>
    <scope>NUCLEOTIDE SEQUENCE</scope>
    <source>
        <strain evidence="2">TAU-MAC 1115</strain>
    </source>
</reference>
<dbReference type="EMBL" id="JADOES010000005">
    <property type="protein sequence ID" value="MBT9314600.1"/>
    <property type="molecule type" value="Genomic_DNA"/>
</dbReference>
<dbReference type="AlphaFoldDB" id="A0A947DCG6"/>
<evidence type="ECO:0000313" key="3">
    <source>
        <dbReference type="Proteomes" id="UP000717364"/>
    </source>
</evidence>
<gene>
    <name evidence="2" type="ORF">IXB50_04090</name>
</gene>
<feature type="compositionally biased region" description="Polar residues" evidence="1">
    <location>
        <begin position="96"/>
        <end position="107"/>
    </location>
</feature>
<accession>A0A947DCG6</accession>
<feature type="region of interest" description="Disordered" evidence="1">
    <location>
        <begin position="139"/>
        <end position="159"/>
    </location>
</feature>
<sequence>MIKPSDKVLIGWITLFTAFASTNLGQVSASELSTTATPEPSANDSATDLASTEQSDAVAAGNAAVAINAESIAPENEVQQPEFSPQAIAEVASEVPVSQETSTTPVSLASPPLESPVVPPNDSNDTTAKLEHLVATATKPLPGASVPQADPVSPDQATKFDHLDPLVTKAAQPLTVAPVQTNNGTDQLEQSEPVLEISPPPQAPTQSDSSATKLEHLVATATREIPTHSSLLDRTEQSAAASQTATPSISSESTVTASHPSASPEVNIPTGALPTARVISPDSAVVEPLAMADEIVSPAPVAVDEISSDTGGSEVIATTTARRPLPVLTEMPTGALPTTRVMLPDPPQAAVENELRDHGSPEVGLPHSGDSRADAASIQALKARVSQALAAADTVTPNGAVPGSLAMTPNTASVEITVSGFDSEASETETVVDTAQLPLEPPLQNLDAPSQAEVDELLRELEQPGATVSRPYQSSPAITISNPSGFGADNYTAFVGVGYQERTRFGNEDDGGAVIGIGLGDARENVGVQLSYTVASFGGSRDFGAGGFNAKVHKRLTESWSVALGWEGFITTDSPVDFKDSIYGSVSHLIRTRESITEPFSRVAVTAGVGNGRFRTEDDVFDNRDNVNVFGSVAVRVVEPVSAIVEWTGQDLAAGVSITPFRDLPLVLLPAIRDITGAGDGSRFVLGAGVSFQL</sequence>
<feature type="compositionally biased region" description="Polar residues" evidence="1">
    <location>
        <begin position="178"/>
        <end position="190"/>
    </location>
</feature>